<accession>A0AAJ6UNF4</accession>
<feature type="transmembrane region" description="Helical" evidence="2">
    <location>
        <begin position="27"/>
        <end position="49"/>
    </location>
</feature>
<proteinExistence type="predicted"/>
<dbReference type="AlphaFoldDB" id="A0AAJ6UNF4"/>
<dbReference type="RefSeq" id="XP_011033217.1">
    <property type="nucleotide sequence ID" value="XM_011034915.1"/>
</dbReference>
<keyword evidence="2" id="KW-0812">Transmembrane</keyword>
<dbReference type="KEGG" id="peu:105131773"/>
<keyword evidence="2" id="KW-0472">Membrane</keyword>
<evidence type="ECO:0000313" key="4">
    <source>
        <dbReference type="Proteomes" id="UP000694918"/>
    </source>
</evidence>
<dbReference type="Pfam" id="PF05678">
    <property type="entry name" value="VQ"/>
    <property type="match status" value="1"/>
</dbReference>
<dbReference type="Proteomes" id="UP000694918">
    <property type="component" value="Unplaced"/>
</dbReference>
<dbReference type="PANTHER" id="PTHR33143">
    <property type="entry name" value="F16F4.1 PROTEIN-RELATED"/>
    <property type="match status" value="1"/>
</dbReference>
<evidence type="ECO:0000256" key="1">
    <source>
        <dbReference type="SAM" id="MobiDB-lite"/>
    </source>
</evidence>
<gene>
    <name evidence="5" type="primary">LOC105131773</name>
</gene>
<feature type="domain" description="VQ" evidence="3">
    <location>
        <begin position="102"/>
        <end position="128"/>
    </location>
</feature>
<evidence type="ECO:0000259" key="3">
    <source>
        <dbReference type="Pfam" id="PF05678"/>
    </source>
</evidence>
<dbReference type="PANTHER" id="PTHR33143:SF3">
    <property type="entry name" value="VQ MOTIF-CONTAINING PROTEIN 17-RELATED"/>
    <property type="match status" value="1"/>
</dbReference>
<name>A0AAJ6UNF4_POPEU</name>
<dbReference type="InterPro" id="IPR039607">
    <property type="entry name" value="VQ_8/17/18/20/21/25"/>
</dbReference>
<protein>
    <submittedName>
        <fullName evidence="5">Uncharacterized protein LOC105131773</fullName>
    </submittedName>
</protein>
<sequence length="231" mass="25771">MFLVCSPSPSIYKLTLSSPLNSYTNSLTSLSLSLSVSLSIYLSIYLFLITSKLTSSILMEELMMRKQQAACIPTSITPSPITMHKNSHTIAKVKPKIRIIHIFAPEIIKTDVANFRELVQRLTGKPSDQKGGCRQKARRARTQDQPRNCNSDLCEEKPVMTKKVELRSGFGSSLGSRERVKEEEEMWNGAYSGSFLGGFTDLDGFIQELGEFPLLPMDANHIHELGQTQLA</sequence>
<dbReference type="GO" id="GO:0005634">
    <property type="term" value="C:nucleus"/>
    <property type="evidence" value="ECO:0007669"/>
    <property type="project" value="TreeGrafter"/>
</dbReference>
<dbReference type="GeneID" id="105131773"/>
<evidence type="ECO:0000256" key="2">
    <source>
        <dbReference type="SAM" id="Phobius"/>
    </source>
</evidence>
<reference evidence="5" key="1">
    <citation type="submission" date="2025-08" db="UniProtKB">
        <authorList>
            <consortium name="RefSeq"/>
        </authorList>
    </citation>
    <scope>IDENTIFICATION</scope>
</reference>
<feature type="region of interest" description="Disordered" evidence="1">
    <location>
        <begin position="125"/>
        <end position="149"/>
    </location>
</feature>
<dbReference type="InterPro" id="IPR008889">
    <property type="entry name" value="VQ"/>
</dbReference>
<evidence type="ECO:0000313" key="5">
    <source>
        <dbReference type="RefSeq" id="XP_011033217.1"/>
    </source>
</evidence>
<keyword evidence="2" id="KW-1133">Transmembrane helix</keyword>
<organism evidence="4 5">
    <name type="scientific">Populus euphratica</name>
    <name type="common">Euphrates poplar</name>
    <dbReference type="NCBI Taxonomy" id="75702"/>
    <lineage>
        <taxon>Eukaryota</taxon>
        <taxon>Viridiplantae</taxon>
        <taxon>Streptophyta</taxon>
        <taxon>Embryophyta</taxon>
        <taxon>Tracheophyta</taxon>
        <taxon>Spermatophyta</taxon>
        <taxon>Magnoliopsida</taxon>
        <taxon>eudicotyledons</taxon>
        <taxon>Gunneridae</taxon>
        <taxon>Pentapetalae</taxon>
        <taxon>rosids</taxon>
        <taxon>fabids</taxon>
        <taxon>Malpighiales</taxon>
        <taxon>Salicaceae</taxon>
        <taxon>Saliceae</taxon>
        <taxon>Populus</taxon>
    </lineage>
</organism>
<keyword evidence="4" id="KW-1185">Reference proteome</keyword>